<keyword evidence="4" id="KW-1185">Reference proteome</keyword>
<evidence type="ECO:0000313" key="3">
    <source>
        <dbReference type="EMBL" id="KAJ5385964.1"/>
    </source>
</evidence>
<dbReference type="OrthoDB" id="4368991at2759"/>
<proteinExistence type="predicted"/>
<evidence type="ECO:0000256" key="2">
    <source>
        <dbReference type="SAM" id="SignalP"/>
    </source>
</evidence>
<feature type="compositionally biased region" description="Polar residues" evidence="1">
    <location>
        <begin position="143"/>
        <end position="153"/>
    </location>
</feature>
<dbReference type="Proteomes" id="UP001147747">
    <property type="component" value="Unassembled WGS sequence"/>
</dbReference>
<keyword evidence="2" id="KW-0732">Signal</keyword>
<reference evidence="3" key="1">
    <citation type="submission" date="2022-12" db="EMBL/GenBank/DDBJ databases">
        <authorList>
            <person name="Petersen C."/>
        </authorList>
    </citation>
    <scope>NUCLEOTIDE SEQUENCE</scope>
    <source>
        <strain evidence="3">IBT 29677</strain>
    </source>
</reference>
<comment type="caution">
    <text evidence="3">The sequence shown here is derived from an EMBL/GenBank/DDBJ whole genome shotgun (WGS) entry which is preliminary data.</text>
</comment>
<dbReference type="RefSeq" id="XP_056483762.1">
    <property type="nucleotide sequence ID" value="XM_056633142.1"/>
</dbReference>
<dbReference type="GeneID" id="81372122"/>
<accession>A0A9W9VMQ6</accession>
<feature type="signal peptide" evidence="2">
    <location>
        <begin position="1"/>
        <end position="19"/>
    </location>
</feature>
<reference evidence="3" key="2">
    <citation type="journal article" date="2023" name="IMA Fungus">
        <title>Comparative genomic study of the Penicillium genus elucidates a diverse pangenome and 15 lateral gene transfer events.</title>
        <authorList>
            <person name="Petersen C."/>
            <person name="Sorensen T."/>
            <person name="Nielsen M.R."/>
            <person name="Sondergaard T.E."/>
            <person name="Sorensen J.L."/>
            <person name="Fitzpatrick D.A."/>
            <person name="Frisvad J.C."/>
            <person name="Nielsen K.L."/>
        </authorList>
    </citation>
    <scope>NUCLEOTIDE SEQUENCE</scope>
    <source>
        <strain evidence="3">IBT 29677</strain>
    </source>
</reference>
<gene>
    <name evidence="3" type="ORF">N7509_008505</name>
</gene>
<dbReference type="AlphaFoldDB" id="A0A9W9VMQ6"/>
<name>A0A9W9VMQ6_9EURO</name>
<protein>
    <recommendedName>
        <fullName evidence="5">Extracellular membrane protein CFEM domain-containing protein</fullName>
    </recommendedName>
</protein>
<feature type="chain" id="PRO_5040869380" description="Extracellular membrane protein CFEM domain-containing protein" evidence="2">
    <location>
        <begin position="20"/>
        <end position="179"/>
    </location>
</feature>
<sequence>MVSFKTLLLTAFVSVAVHAANDTDTECPAGWLPNTFKVTRCCSGGMTVINTTAYCCVYDMRLYKEALTNTALLYETATTTTTEDDYNHWATLKDTCVAKIPYTLPASDYSSQVSSAAKKAEATPTNTSATTTNSAATSEVTSGSGSQASTPTSNAAMPLATAGDVALGGAALAAALFVL</sequence>
<evidence type="ECO:0000313" key="4">
    <source>
        <dbReference type="Proteomes" id="UP001147747"/>
    </source>
</evidence>
<organism evidence="3 4">
    <name type="scientific">Penicillium cosmopolitanum</name>
    <dbReference type="NCBI Taxonomy" id="1131564"/>
    <lineage>
        <taxon>Eukaryota</taxon>
        <taxon>Fungi</taxon>
        <taxon>Dikarya</taxon>
        <taxon>Ascomycota</taxon>
        <taxon>Pezizomycotina</taxon>
        <taxon>Eurotiomycetes</taxon>
        <taxon>Eurotiomycetidae</taxon>
        <taxon>Eurotiales</taxon>
        <taxon>Aspergillaceae</taxon>
        <taxon>Penicillium</taxon>
    </lineage>
</organism>
<evidence type="ECO:0008006" key="5">
    <source>
        <dbReference type="Google" id="ProtNLM"/>
    </source>
</evidence>
<dbReference type="EMBL" id="JAPZBU010000009">
    <property type="protein sequence ID" value="KAJ5385964.1"/>
    <property type="molecule type" value="Genomic_DNA"/>
</dbReference>
<evidence type="ECO:0000256" key="1">
    <source>
        <dbReference type="SAM" id="MobiDB-lite"/>
    </source>
</evidence>
<feature type="region of interest" description="Disordered" evidence="1">
    <location>
        <begin position="121"/>
        <end position="153"/>
    </location>
</feature>
<feature type="compositionally biased region" description="Low complexity" evidence="1">
    <location>
        <begin position="122"/>
        <end position="142"/>
    </location>
</feature>